<comment type="caution">
    <text evidence="6">The sequence shown here is derived from an EMBL/GenBank/DDBJ whole genome shotgun (WGS) entry which is preliminary data.</text>
</comment>
<feature type="region of interest" description="Disordered" evidence="4">
    <location>
        <begin position="1"/>
        <end position="99"/>
    </location>
</feature>
<dbReference type="InterPro" id="IPR028143">
    <property type="entry name" value="Get2/sif1"/>
</dbReference>
<keyword evidence="1 5" id="KW-0812">Transmembrane</keyword>
<feature type="transmembrane region" description="Helical" evidence="5">
    <location>
        <begin position="178"/>
        <end position="197"/>
    </location>
</feature>
<dbReference type="AlphaFoldDB" id="A0AA39R4M3"/>
<dbReference type="EMBL" id="JAFEKC020000006">
    <property type="protein sequence ID" value="KAK0513976.1"/>
    <property type="molecule type" value="Genomic_DNA"/>
</dbReference>
<evidence type="ECO:0000256" key="1">
    <source>
        <dbReference type="ARBA" id="ARBA00022692"/>
    </source>
</evidence>
<keyword evidence="2 5" id="KW-1133">Transmembrane helix</keyword>
<feature type="compositionally biased region" description="Polar residues" evidence="4">
    <location>
        <begin position="1"/>
        <end position="10"/>
    </location>
</feature>
<evidence type="ECO:0000256" key="5">
    <source>
        <dbReference type="SAM" id="Phobius"/>
    </source>
</evidence>
<dbReference type="PANTHER" id="PTHR28263:SF1">
    <property type="entry name" value="GOLGI TO ER TRAFFIC PROTEIN 2"/>
    <property type="match status" value="1"/>
</dbReference>
<evidence type="ECO:0008006" key="8">
    <source>
        <dbReference type="Google" id="ProtNLM"/>
    </source>
</evidence>
<dbReference type="Proteomes" id="UP001166286">
    <property type="component" value="Unassembled WGS sequence"/>
</dbReference>
<dbReference type="GO" id="GO:0006890">
    <property type="term" value="P:retrograde vesicle-mediated transport, Golgi to endoplasmic reticulum"/>
    <property type="evidence" value="ECO:0007669"/>
    <property type="project" value="TreeGrafter"/>
</dbReference>
<sequence length="302" mass="31851">MESPEPQSQGGDAETPGQKQARLRRERREAKIKAGGSARLEKITNVSGRERLPEPPPVAASFFPSVSHADPDEVDLSTHPSAARTPNTDTNAGPNNTVPTEADIRALLRSGAPQPGNDKEQQEDPMMKLLQQMMGGMPPPNGEGPPGEGMDGGLPPGLAAMLGGGASTPETKADTYGYLWRIVHAVFAFILGIYITTTSHAFTGDISRGGVSGVGHEGGVNAFWVFATTELVLQGSRFYLEEKGAGGPAGWMGMVVGALPPPWKGYMMLASRYAGMVGRVVEDGMVVVFVVGAVAWWRGQVG</sequence>
<dbReference type="PANTHER" id="PTHR28263">
    <property type="entry name" value="GOLGI TO ER TRAFFIC PROTEIN 2"/>
    <property type="match status" value="1"/>
</dbReference>
<protein>
    <recommendedName>
        <fullName evidence="8">GET complex subunit GET2</fullName>
    </recommendedName>
</protein>
<evidence type="ECO:0000256" key="2">
    <source>
        <dbReference type="ARBA" id="ARBA00022989"/>
    </source>
</evidence>
<feature type="transmembrane region" description="Helical" evidence="5">
    <location>
        <begin position="276"/>
        <end position="297"/>
    </location>
</feature>
<name>A0AA39R4M3_9LECA</name>
<dbReference type="Pfam" id="PF08690">
    <property type="entry name" value="GET2"/>
    <property type="match status" value="1"/>
</dbReference>
<organism evidence="6 7">
    <name type="scientific">Cladonia borealis</name>
    <dbReference type="NCBI Taxonomy" id="184061"/>
    <lineage>
        <taxon>Eukaryota</taxon>
        <taxon>Fungi</taxon>
        <taxon>Dikarya</taxon>
        <taxon>Ascomycota</taxon>
        <taxon>Pezizomycotina</taxon>
        <taxon>Lecanoromycetes</taxon>
        <taxon>OSLEUM clade</taxon>
        <taxon>Lecanoromycetidae</taxon>
        <taxon>Lecanorales</taxon>
        <taxon>Lecanorineae</taxon>
        <taxon>Cladoniaceae</taxon>
        <taxon>Cladonia</taxon>
    </lineage>
</organism>
<feature type="compositionally biased region" description="Polar residues" evidence="4">
    <location>
        <begin position="78"/>
        <end position="99"/>
    </location>
</feature>
<proteinExistence type="predicted"/>
<keyword evidence="3 5" id="KW-0472">Membrane</keyword>
<evidence type="ECO:0000313" key="6">
    <source>
        <dbReference type="EMBL" id="KAK0513976.1"/>
    </source>
</evidence>
<accession>A0AA39R4M3</accession>
<evidence type="ECO:0000313" key="7">
    <source>
        <dbReference type="Proteomes" id="UP001166286"/>
    </source>
</evidence>
<keyword evidence="7" id="KW-1185">Reference proteome</keyword>
<gene>
    <name evidence="6" type="ORF">JMJ35_003698</name>
</gene>
<reference evidence="6" key="1">
    <citation type="submission" date="2023-03" db="EMBL/GenBank/DDBJ databases">
        <title>Complete genome of Cladonia borealis.</title>
        <authorList>
            <person name="Park H."/>
        </authorList>
    </citation>
    <scope>NUCLEOTIDE SEQUENCE</scope>
    <source>
        <strain evidence="6">ANT050790</strain>
    </source>
</reference>
<evidence type="ECO:0000256" key="4">
    <source>
        <dbReference type="SAM" id="MobiDB-lite"/>
    </source>
</evidence>
<evidence type="ECO:0000256" key="3">
    <source>
        <dbReference type="ARBA" id="ARBA00023136"/>
    </source>
</evidence>